<dbReference type="InterPro" id="IPR035919">
    <property type="entry name" value="EAL_sf"/>
</dbReference>
<dbReference type="RefSeq" id="WP_111567953.1">
    <property type="nucleotide sequence ID" value="NZ_PIPK01000001.1"/>
</dbReference>
<evidence type="ECO:0000313" key="4">
    <source>
        <dbReference type="EMBL" id="RUO28297.1"/>
    </source>
</evidence>
<dbReference type="Proteomes" id="UP000249203">
    <property type="component" value="Unassembled WGS sequence"/>
</dbReference>
<sequence>MFFYLARQPILDADLNLYGYELLFRDGEKNAFPNVDADIATTSLIQNTEMQHSLSEITGKLPAFINFAEGGLLNGMAEYLNPDDVVIEILESVKPTAEVRHAIKMLHKRGYRLALDDYDFAPEWLEIFPYLCMIKVDLQSYTHRKLQILKYQIRDYDIQLLAEKVENQAQFHEAVEDGFSFFQGYFFSRPEMIKRRHLNPTKAACTELLAESARTDFDFQRMAIILQRDVALSYRLLRFVNAAAFGLREKVTSLQQAVIFLGADEVNRFVTMAITATLADDKPNELIRMSIARARFCELISQRHGARVSAHQAFIVGLFSMLDAMFDEPLESALNRLNLSEPIVQALLHRKGPLAFYLGLIVSYEQAHWRKIEAISRRLNIPHSDIAELYLQASEWSSEIVPPDSRKRRL</sequence>
<dbReference type="SUPFAM" id="SSF109604">
    <property type="entry name" value="HD-domain/PDEase-like"/>
    <property type="match status" value="1"/>
</dbReference>
<dbReference type="PROSITE" id="PS51833">
    <property type="entry name" value="HDOD"/>
    <property type="match status" value="1"/>
</dbReference>
<dbReference type="PROSITE" id="PS50883">
    <property type="entry name" value="EAL"/>
    <property type="match status" value="1"/>
</dbReference>
<dbReference type="SUPFAM" id="SSF141868">
    <property type="entry name" value="EAL domain-like"/>
    <property type="match status" value="1"/>
</dbReference>
<evidence type="ECO:0000313" key="6">
    <source>
        <dbReference type="Proteomes" id="UP000287865"/>
    </source>
</evidence>
<dbReference type="SMART" id="SM00052">
    <property type="entry name" value="EAL"/>
    <property type="match status" value="1"/>
</dbReference>
<dbReference type="PIRSF" id="PIRSF003180">
    <property type="entry name" value="DiGMPpdiest_YuxH"/>
    <property type="match status" value="1"/>
</dbReference>
<evidence type="ECO:0000259" key="2">
    <source>
        <dbReference type="PROSITE" id="PS51833"/>
    </source>
</evidence>
<dbReference type="PANTHER" id="PTHR33525:SF4">
    <property type="entry name" value="CYCLIC DI-GMP PHOSPHODIESTERASE CDGJ"/>
    <property type="match status" value="1"/>
</dbReference>
<name>A0A327X2Z8_9GAMM</name>
<dbReference type="InterPro" id="IPR001633">
    <property type="entry name" value="EAL_dom"/>
</dbReference>
<dbReference type="OrthoDB" id="9804751at2"/>
<feature type="domain" description="EAL" evidence="1">
    <location>
        <begin position="1"/>
        <end position="204"/>
    </location>
</feature>
<dbReference type="EMBL" id="PIPK01000001">
    <property type="protein sequence ID" value="RUO28297.1"/>
    <property type="molecule type" value="Genomic_DNA"/>
</dbReference>
<comment type="caution">
    <text evidence="3">The sequence shown here is derived from an EMBL/GenBank/DDBJ whole genome shotgun (WGS) entry which is preliminary data.</text>
</comment>
<reference evidence="3 5" key="2">
    <citation type="submission" date="2018-06" db="EMBL/GenBank/DDBJ databases">
        <title>Genomic Encyclopedia of Type Strains, Phase III (KMG-III): the genomes of soil and plant-associated and newly described type strains.</title>
        <authorList>
            <person name="Whitman W."/>
        </authorList>
    </citation>
    <scope>NUCLEOTIDE SEQUENCE [LARGE SCALE GENOMIC DNA]</scope>
    <source>
        <strain evidence="3 5">CGMCC 1.15366</strain>
    </source>
</reference>
<dbReference type="InterPro" id="IPR013976">
    <property type="entry name" value="HDOD"/>
</dbReference>
<accession>A0A327X2Z8</accession>
<reference evidence="4 6" key="1">
    <citation type="journal article" date="2018" name="Front. Microbiol.">
        <title>Genome-Based Analysis Reveals the Taxonomy and Diversity of the Family Idiomarinaceae.</title>
        <authorList>
            <person name="Liu Y."/>
            <person name="Lai Q."/>
            <person name="Shao Z."/>
        </authorList>
    </citation>
    <scope>NUCLEOTIDE SEQUENCE [LARGE SCALE GENOMIC DNA]</scope>
    <source>
        <strain evidence="4 6">CF12-14</strain>
    </source>
</reference>
<protein>
    <submittedName>
        <fullName evidence="3">EAL and modified HD-GYP domain-containing signal transduction protein</fullName>
    </submittedName>
    <submittedName>
        <fullName evidence="4">EAL domain-containing protein</fullName>
    </submittedName>
</protein>
<organism evidence="3 5">
    <name type="scientific">Aliidiomarina maris</name>
    <dbReference type="NCBI Taxonomy" id="531312"/>
    <lineage>
        <taxon>Bacteria</taxon>
        <taxon>Pseudomonadati</taxon>
        <taxon>Pseudomonadota</taxon>
        <taxon>Gammaproteobacteria</taxon>
        <taxon>Alteromonadales</taxon>
        <taxon>Idiomarinaceae</taxon>
        <taxon>Aliidiomarina</taxon>
    </lineage>
</organism>
<dbReference type="Pfam" id="PF08668">
    <property type="entry name" value="HDOD"/>
    <property type="match status" value="1"/>
</dbReference>
<dbReference type="PANTHER" id="PTHR33525">
    <property type="match status" value="1"/>
</dbReference>
<proteinExistence type="predicted"/>
<dbReference type="Gene3D" id="3.20.20.450">
    <property type="entry name" value="EAL domain"/>
    <property type="match status" value="1"/>
</dbReference>
<gene>
    <name evidence="3" type="ORF">B0I24_10183</name>
    <name evidence="4" type="ORF">CWE07_00390</name>
</gene>
<feature type="domain" description="HDOD" evidence="2">
    <location>
        <begin position="198"/>
        <end position="385"/>
    </location>
</feature>
<evidence type="ECO:0000313" key="3">
    <source>
        <dbReference type="EMBL" id="RAK01460.1"/>
    </source>
</evidence>
<dbReference type="Gene3D" id="1.10.3210.10">
    <property type="entry name" value="Hypothetical protein af1432"/>
    <property type="match status" value="1"/>
</dbReference>
<dbReference type="InterPro" id="IPR052340">
    <property type="entry name" value="RNase_Y/CdgJ"/>
</dbReference>
<dbReference type="EMBL" id="QLMD01000001">
    <property type="protein sequence ID" value="RAK01460.1"/>
    <property type="molecule type" value="Genomic_DNA"/>
</dbReference>
<evidence type="ECO:0000259" key="1">
    <source>
        <dbReference type="PROSITE" id="PS50883"/>
    </source>
</evidence>
<evidence type="ECO:0000313" key="5">
    <source>
        <dbReference type="Proteomes" id="UP000249203"/>
    </source>
</evidence>
<dbReference type="Pfam" id="PF00563">
    <property type="entry name" value="EAL"/>
    <property type="match status" value="1"/>
</dbReference>
<keyword evidence="6" id="KW-1185">Reference proteome</keyword>
<dbReference type="InterPro" id="IPR014408">
    <property type="entry name" value="dGMP_Pdiesterase_EAL/HD-GYP"/>
</dbReference>
<dbReference type="AlphaFoldDB" id="A0A327X2Z8"/>
<dbReference type="Proteomes" id="UP000287865">
    <property type="component" value="Unassembled WGS sequence"/>
</dbReference>